<keyword evidence="2" id="KW-1185">Reference proteome</keyword>
<organism evidence="1 2">
    <name type="scientific">Allomyces macrogynus (strain ATCC 38327)</name>
    <name type="common">Allomyces javanicus var. macrogynus</name>
    <dbReference type="NCBI Taxonomy" id="578462"/>
    <lineage>
        <taxon>Eukaryota</taxon>
        <taxon>Fungi</taxon>
        <taxon>Fungi incertae sedis</taxon>
        <taxon>Blastocladiomycota</taxon>
        <taxon>Blastocladiomycetes</taxon>
        <taxon>Blastocladiales</taxon>
        <taxon>Blastocladiaceae</taxon>
        <taxon>Allomyces</taxon>
    </lineage>
</organism>
<dbReference type="Proteomes" id="UP000054350">
    <property type="component" value="Unassembled WGS sequence"/>
</dbReference>
<evidence type="ECO:0000313" key="1">
    <source>
        <dbReference type="EMBL" id="KNE67677.1"/>
    </source>
</evidence>
<protein>
    <submittedName>
        <fullName evidence="1">Uncharacterized protein</fullName>
    </submittedName>
</protein>
<dbReference type="OrthoDB" id="2684236at2759"/>
<name>A0A0L0SYT9_ALLM3</name>
<proteinExistence type="predicted"/>
<gene>
    <name evidence="1" type="ORF">AMAG_12412</name>
</gene>
<sequence length="93" mass="10384">MIMAPITKAAADSLNLSGNCHHFALVKYAHQDVMSGPWLMDIIRAVRRQRRFSANMVNLVHSVPQVPGTIDLAWHTRHLSLLVYGKQPLVLTG</sequence>
<dbReference type="VEuPathDB" id="FungiDB:AMAG_12412"/>
<evidence type="ECO:0000313" key="2">
    <source>
        <dbReference type="Proteomes" id="UP000054350"/>
    </source>
</evidence>
<dbReference type="AlphaFoldDB" id="A0A0L0SYT9"/>
<accession>A0A0L0SYT9</accession>
<dbReference type="EMBL" id="GG745354">
    <property type="protein sequence ID" value="KNE67677.1"/>
    <property type="molecule type" value="Genomic_DNA"/>
</dbReference>
<reference evidence="2" key="2">
    <citation type="submission" date="2009-11" db="EMBL/GenBank/DDBJ databases">
        <title>The Genome Sequence of Allomyces macrogynus strain ATCC 38327.</title>
        <authorList>
            <consortium name="The Broad Institute Genome Sequencing Platform"/>
            <person name="Russ C."/>
            <person name="Cuomo C."/>
            <person name="Shea T."/>
            <person name="Young S.K."/>
            <person name="Zeng Q."/>
            <person name="Koehrsen M."/>
            <person name="Haas B."/>
            <person name="Borodovsky M."/>
            <person name="Guigo R."/>
            <person name="Alvarado L."/>
            <person name="Berlin A."/>
            <person name="Borenstein D."/>
            <person name="Chen Z."/>
            <person name="Engels R."/>
            <person name="Freedman E."/>
            <person name="Gellesch M."/>
            <person name="Goldberg J."/>
            <person name="Griggs A."/>
            <person name="Gujja S."/>
            <person name="Heiman D."/>
            <person name="Hepburn T."/>
            <person name="Howarth C."/>
            <person name="Jen D."/>
            <person name="Larson L."/>
            <person name="Lewis B."/>
            <person name="Mehta T."/>
            <person name="Park D."/>
            <person name="Pearson M."/>
            <person name="Roberts A."/>
            <person name="Saif S."/>
            <person name="Shenoy N."/>
            <person name="Sisk P."/>
            <person name="Stolte C."/>
            <person name="Sykes S."/>
            <person name="Walk T."/>
            <person name="White J."/>
            <person name="Yandava C."/>
            <person name="Burger G."/>
            <person name="Gray M.W."/>
            <person name="Holland P.W.H."/>
            <person name="King N."/>
            <person name="Lang F.B.F."/>
            <person name="Roger A.J."/>
            <person name="Ruiz-Trillo I."/>
            <person name="Lander E."/>
            <person name="Nusbaum C."/>
        </authorList>
    </citation>
    <scope>NUCLEOTIDE SEQUENCE [LARGE SCALE GENOMIC DNA]</scope>
    <source>
        <strain evidence="2">ATCC 38327</strain>
    </source>
</reference>
<reference evidence="1 2" key="1">
    <citation type="submission" date="2009-11" db="EMBL/GenBank/DDBJ databases">
        <title>Annotation of Allomyces macrogynus ATCC 38327.</title>
        <authorList>
            <consortium name="The Broad Institute Genome Sequencing Platform"/>
            <person name="Russ C."/>
            <person name="Cuomo C."/>
            <person name="Burger G."/>
            <person name="Gray M.W."/>
            <person name="Holland P.W.H."/>
            <person name="King N."/>
            <person name="Lang F.B.F."/>
            <person name="Roger A.J."/>
            <person name="Ruiz-Trillo I."/>
            <person name="Young S.K."/>
            <person name="Zeng Q."/>
            <person name="Gargeya S."/>
            <person name="Fitzgerald M."/>
            <person name="Haas B."/>
            <person name="Abouelleil A."/>
            <person name="Alvarado L."/>
            <person name="Arachchi H.M."/>
            <person name="Berlin A."/>
            <person name="Chapman S.B."/>
            <person name="Gearin G."/>
            <person name="Goldberg J."/>
            <person name="Griggs A."/>
            <person name="Gujja S."/>
            <person name="Hansen M."/>
            <person name="Heiman D."/>
            <person name="Howarth C."/>
            <person name="Larimer J."/>
            <person name="Lui A."/>
            <person name="MacDonald P.J.P."/>
            <person name="McCowen C."/>
            <person name="Montmayeur A."/>
            <person name="Murphy C."/>
            <person name="Neiman D."/>
            <person name="Pearson M."/>
            <person name="Priest M."/>
            <person name="Roberts A."/>
            <person name="Saif S."/>
            <person name="Shea T."/>
            <person name="Sisk P."/>
            <person name="Stolte C."/>
            <person name="Sykes S."/>
            <person name="Wortman J."/>
            <person name="Nusbaum C."/>
            <person name="Birren B."/>
        </authorList>
    </citation>
    <scope>NUCLEOTIDE SEQUENCE [LARGE SCALE GENOMIC DNA]</scope>
    <source>
        <strain evidence="1 2">ATCC 38327</strain>
    </source>
</reference>